<dbReference type="AlphaFoldDB" id="A0A922SBE2"/>
<protein>
    <recommendedName>
        <fullName evidence="1">IMD domain-containing protein</fullName>
    </recommendedName>
</protein>
<evidence type="ECO:0000259" key="1">
    <source>
        <dbReference type="Pfam" id="PF08397"/>
    </source>
</evidence>
<dbReference type="InterPro" id="IPR030127">
    <property type="entry name" value="MTSS1/MTSS2"/>
</dbReference>
<feature type="domain" description="IMD" evidence="1">
    <location>
        <begin position="2"/>
        <end position="117"/>
    </location>
</feature>
<evidence type="ECO:0000313" key="3">
    <source>
        <dbReference type="Proteomes" id="UP000814243"/>
    </source>
</evidence>
<dbReference type="InterPro" id="IPR013606">
    <property type="entry name" value="I-BAR_dom"/>
</dbReference>
<dbReference type="GO" id="GO:0015629">
    <property type="term" value="C:actin cytoskeleton"/>
    <property type="evidence" value="ECO:0007669"/>
    <property type="project" value="TreeGrafter"/>
</dbReference>
<dbReference type="PANTHER" id="PTHR15708">
    <property type="entry name" value="ACTIN BUNDLING/MISSING IN METASTASIS-RELATED"/>
    <property type="match status" value="1"/>
</dbReference>
<accession>A0A922SBE2</accession>
<dbReference type="Pfam" id="PF08397">
    <property type="entry name" value="IMD"/>
    <property type="match status" value="1"/>
</dbReference>
<organism evidence="2 3">
    <name type="scientific">Spodoptera exigua</name>
    <name type="common">Beet armyworm</name>
    <name type="synonym">Noctua fulgens</name>
    <dbReference type="NCBI Taxonomy" id="7107"/>
    <lineage>
        <taxon>Eukaryota</taxon>
        <taxon>Metazoa</taxon>
        <taxon>Ecdysozoa</taxon>
        <taxon>Arthropoda</taxon>
        <taxon>Hexapoda</taxon>
        <taxon>Insecta</taxon>
        <taxon>Pterygota</taxon>
        <taxon>Neoptera</taxon>
        <taxon>Endopterygota</taxon>
        <taxon>Lepidoptera</taxon>
        <taxon>Glossata</taxon>
        <taxon>Ditrysia</taxon>
        <taxon>Noctuoidea</taxon>
        <taxon>Noctuidae</taxon>
        <taxon>Amphipyrinae</taxon>
        <taxon>Spodoptera</taxon>
    </lineage>
</organism>
<evidence type="ECO:0000313" key="2">
    <source>
        <dbReference type="EMBL" id="KAH9631250.1"/>
    </source>
</evidence>
<dbReference type="EMBL" id="JACEFF010000769">
    <property type="protein sequence ID" value="KAH9631250.1"/>
    <property type="molecule type" value="Genomic_DNA"/>
</dbReference>
<reference evidence="2" key="1">
    <citation type="journal article" date="2021" name="G3 (Bethesda)">
        <title>Genome and transcriptome analysis of the beet armyworm Spodoptera exigua reveals targets for pest control. .</title>
        <authorList>
            <person name="Simon S."/>
            <person name="Breeschoten T."/>
            <person name="Jansen H.J."/>
            <person name="Dirks R.P."/>
            <person name="Schranz M.E."/>
            <person name="Ros V.I.D."/>
        </authorList>
    </citation>
    <scope>NUCLEOTIDE SEQUENCE</scope>
    <source>
        <strain evidence="2">TB_SE_WUR_2020</strain>
    </source>
</reference>
<dbReference type="GO" id="GO:0003779">
    <property type="term" value="F:actin binding"/>
    <property type="evidence" value="ECO:0007669"/>
    <property type="project" value="InterPro"/>
</dbReference>
<dbReference type="Proteomes" id="UP000814243">
    <property type="component" value="Unassembled WGS sequence"/>
</dbReference>
<dbReference type="PANTHER" id="PTHR15708:SF4">
    <property type="entry name" value="FI21477P1-RELATED"/>
    <property type="match status" value="1"/>
</dbReference>
<dbReference type="InterPro" id="IPR027267">
    <property type="entry name" value="AH/BAR_dom_sf"/>
</dbReference>
<dbReference type="SUPFAM" id="SSF103657">
    <property type="entry name" value="BAR/IMD domain-like"/>
    <property type="match status" value="1"/>
</dbReference>
<dbReference type="GO" id="GO:0009898">
    <property type="term" value="C:cytoplasmic side of plasma membrane"/>
    <property type="evidence" value="ECO:0007669"/>
    <property type="project" value="TreeGrafter"/>
</dbReference>
<comment type="caution">
    <text evidence="2">The sequence shown here is derived from an EMBL/GenBank/DDBJ whole genome shotgun (WGS) entry which is preliminary data.</text>
</comment>
<dbReference type="GO" id="GO:0005543">
    <property type="term" value="F:phospholipid binding"/>
    <property type="evidence" value="ECO:0007669"/>
    <property type="project" value="TreeGrafter"/>
</dbReference>
<gene>
    <name evidence="2" type="ORF">HF086_011954</name>
</gene>
<dbReference type="GO" id="GO:0030031">
    <property type="term" value="P:cell projection assembly"/>
    <property type="evidence" value="ECO:0007669"/>
    <property type="project" value="TreeGrafter"/>
</dbReference>
<dbReference type="GO" id="GO:0007009">
    <property type="term" value="P:plasma membrane organization"/>
    <property type="evidence" value="ECO:0007669"/>
    <property type="project" value="InterPro"/>
</dbReference>
<proteinExistence type="predicted"/>
<sequence length="142" mass="16233">MDTLITPLSERADEWRRGTCTTGALGREHARECKRARAELRRRVTEGQRHARKARRAPPDAKRRADVCMQCDCSSFQDIQERKQQLEEMEEKAVKAALIEERSRFCHFVSLLNPVVVSSDYKSLTFGQCGQPINQVTVLTAL</sequence>
<name>A0A922SBE2_SPOEX</name>
<dbReference type="Gene3D" id="1.20.1270.60">
    <property type="entry name" value="Arfaptin homology (AH) domain/BAR domain"/>
    <property type="match status" value="1"/>
</dbReference>